<accession>A0A1D7UBZ0</accession>
<evidence type="ECO:0000256" key="4">
    <source>
        <dbReference type="ARBA" id="ARBA00022840"/>
    </source>
</evidence>
<dbReference type="PANTHER" id="PTHR43875:SF1">
    <property type="entry name" value="OSMOPROTECTIVE COMPOUNDS UPTAKE ATP-BINDING PROTEIN GGTA"/>
    <property type="match status" value="1"/>
</dbReference>
<evidence type="ECO:0000256" key="3">
    <source>
        <dbReference type="ARBA" id="ARBA00022741"/>
    </source>
</evidence>
<dbReference type="Gene3D" id="2.40.50.100">
    <property type="match status" value="1"/>
</dbReference>
<dbReference type="Gene3D" id="3.40.50.300">
    <property type="entry name" value="P-loop containing nucleotide triphosphate hydrolases"/>
    <property type="match status" value="1"/>
</dbReference>
<dbReference type="InterPro" id="IPR017871">
    <property type="entry name" value="ABC_transporter-like_CS"/>
</dbReference>
<dbReference type="OrthoDB" id="9802264at2"/>
<proteinExistence type="inferred from homology"/>
<keyword evidence="2" id="KW-0813">Transport</keyword>
<evidence type="ECO:0000313" key="7">
    <source>
        <dbReference type="Proteomes" id="UP000094969"/>
    </source>
</evidence>
<dbReference type="KEGG" id="bvv:BHK69_29615"/>
<evidence type="ECO:0000256" key="1">
    <source>
        <dbReference type="ARBA" id="ARBA00005417"/>
    </source>
</evidence>
<dbReference type="Proteomes" id="UP000094969">
    <property type="component" value="Plasmid unnamed1"/>
</dbReference>
<reference evidence="6 7" key="1">
    <citation type="journal article" date="2015" name="Antonie Van Leeuwenhoek">
        <title>Bosea vaviloviae sp. nov., a new species of slow-growing rhizobia isolated from nodules of the relict species Vavilovia formosa (Stev.) Fed.</title>
        <authorList>
            <person name="Safronova V.I."/>
            <person name="Kuznetsova I.G."/>
            <person name="Sazanova A.L."/>
            <person name="Kimeklis A.K."/>
            <person name="Belimov A.A."/>
            <person name="Andronov E.E."/>
            <person name="Pinaev A.G."/>
            <person name="Chizhevskaya E.P."/>
            <person name="Pukhaev A.R."/>
            <person name="Popov K.P."/>
            <person name="Willems A."/>
            <person name="Tikhonovich I.A."/>
        </authorList>
    </citation>
    <scope>NUCLEOTIDE SEQUENCE [LARGE SCALE GENOMIC DNA]</scope>
    <source>
        <strain evidence="6 7">Vaf18</strain>
        <plasmid evidence="6">unnamed1</plasmid>
    </source>
</reference>
<dbReference type="InterPro" id="IPR003439">
    <property type="entry name" value="ABC_transporter-like_ATP-bd"/>
</dbReference>
<dbReference type="PANTHER" id="PTHR43875">
    <property type="entry name" value="MALTODEXTRIN IMPORT ATP-BINDING PROTEIN MSMX"/>
    <property type="match status" value="1"/>
</dbReference>
<evidence type="ECO:0000313" key="6">
    <source>
        <dbReference type="EMBL" id="AOO84892.1"/>
    </source>
</evidence>
<keyword evidence="4 6" id="KW-0067">ATP-binding</keyword>
<gene>
    <name evidence="6" type="ORF">BHK69_29615</name>
</gene>
<organism evidence="6 7">
    <name type="scientific">Bosea vaviloviae</name>
    <dbReference type="NCBI Taxonomy" id="1526658"/>
    <lineage>
        <taxon>Bacteria</taxon>
        <taxon>Pseudomonadati</taxon>
        <taxon>Pseudomonadota</taxon>
        <taxon>Alphaproteobacteria</taxon>
        <taxon>Hyphomicrobiales</taxon>
        <taxon>Boseaceae</taxon>
        <taxon>Bosea</taxon>
    </lineage>
</organism>
<keyword evidence="6" id="KW-0614">Plasmid</keyword>
<dbReference type="AlphaFoldDB" id="A0A1D7UBZ0"/>
<protein>
    <submittedName>
        <fullName evidence="6">Sugar ABC transporter ATP-binding protein</fullName>
    </submittedName>
</protein>
<keyword evidence="7" id="KW-1185">Reference proteome</keyword>
<evidence type="ECO:0000259" key="5">
    <source>
        <dbReference type="PROSITE" id="PS50893"/>
    </source>
</evidence>
<dbReference type="InterPro" id="IPR008995">
    <property type="entry name" value="Mo/tungstate-bd_C_term_dom"/>
</dbReference>
<dbReference type="Pfam" id="PF00005">
    <property type="entry name" value="ABC_tran"/>
    <property type="match status" value="1"/>
</dbReference>
<dbReference type="SUPFAM" id="SSF50331">
    <property type="entry name" value="MOP-like"/>
    <property type="match status" value="1"/>
</dbReference>
<dbReference type="GO" id="GO:0016887">
    <property type="term" value="F:ATP hydrolysis activity"/>
    <property type="evidence" value="ECO:0007669"/>
    <property type="project" value="InterPro"/>
</dbReference>
<keyword evidence="3" id="KW-0547">Nucleotide-binding</keyword>
<dbReference type="GO" id="GO:0015697">
    <property type="term" value="P:quaternary ammonium group transport"/>
    <property type="evidence" value="ECO:0007669"/>
    <property type="project" value="UniProtKB-ARBA"/>
</dbReference>
<dbReference type="SUPFAM" id="SSF52540">
    <property type="entry name" value="P-loop containing nucleoside triphosphate hydrolases"/>
    <property type="match status" value="1"/>
</dbReference>
<dbReference type="Pfam" id="PF08402">
    <property type="entry name" value="TOBE_2"/>
    <property type="match status" value="1"/>
</dbReference>
<dbReference type="InterPro" id="IPR027417">
    <property type="entry name" value="P-loop_NTPase"/>
</dbReference>
<dbReference type="RefSeq" id="WP_069694075.1">
    <property type="nucleotide sequence ID" value="NZ_CP017148.1"/>
</dbReference>
<dbReference type="GO" id="GO:0055052">
    <property type="term" value="C:ATP-binding cassette (ABC) transporter complex, substrate-binding subunit-containing"/>
    <property type="evidence" value="ECO:0007669"/>
    <property type="project" value="TreeGrafter"/>
</dbReference>
<dbReference type="SMART" id="SM00382">
    <property type="entry name" value="AAA"/>
    <property type="match status" value="1"/>
</dbReference>
<geneLocation type="plasmid" evidence="6 7">
    <name>unnamed1</name>
</geneLocation>
<dbReference type="PROSITE" id="PS50893">
    <property type="entry name" value="ABC_TRANSPORTER_2"/>
    <property type="match status" value="1"/>
</dbReference>
<dbReference type="EMBL" id="CP017148">
    <property type="protein sequence ID" value="AOO84892.1"/>
    <property type="molecule type" value="Genomic_DNA"/>
</dbReference>
<dbReference type="GO" id="GO:0022857">
    <property type="term" value="F:transmembrane transporter activity"/>
    <property type="evidence" value="ECO:0007669"/>
    <property type="project" value="InterPro"/>
</dbReference>
<sequence length="357" mass="38922">MSVRVEGLTKSFGALRAIDDLSVTFQSGKISVLLGASGCGKTTTLRCIAGLETPDGGEILIENEAVYASARGVDQPPEKRRLGMVFQSYAIWPHLTVAGNVSMPLQAQKVPKDEIARRVKETLAIVGLSDQAEKSAMKLSGGQQQRVSIARCLVGNPRLILMDEPLSNLDAKLRVEMRQEIRHLQERISATILFVTHDQEEAMSLGDEIFLFDKGRVVQQGPPEDLYFRPVVRYVAEFLGKANLFNVAIRPDKDGASVAALPSGEVITRGSIQGGATEREALCMVRPESWRVSCGGEAGLPALVREVMFVGDRRELRVDTSIGAQIVVTYGYQRFSVGDRLSLTVAPDLAHLFEAQA</sequence>
<dbReference type="FunFam" id="3.40.50.300:FF:000425">
    <property type="entry name" value="Probable ABC transporter, ATP-binding subunit"/>
    <property type="match status" value="1"/>
</dbReference>
<evidence type="ECO:0000256" key="2">
    <source>
        <dbReference type="ARBA" id="ARBA00022448"/>
    </source>
</evidence>
<feature type="domain" description="ABC transporter" evidence="5">
    <location>
        <begin position="3"/>
        <end position="239"/>
    </location>
</feature>
<dbReference type="PROSITE" id="PS00211">
    <property type="entry name" value="ABC_TRANSPORTER_1"/>
    <property type="match status" value="1"/>
</dbReference>
<name>A0A1D7UBZ0_9HYPH</name>
<comment type="similarity">
    <text evidence="1">Belongs to the ABC transporter superfamily.</text>
</comment>
<dbReference type="GO" id="GO:0005524">
    <property type="term" value="F:ATP binding"/>
    <property type="evidence" value="ECO:0007669"/>
    <property type="project" value="UniProtKB-KW"/>
</dbReference>
<dbReference type="InterPro" id="IPR013611">
    <property type="entry name" value="Transp-assoc_OB_typ2"/>
</dbReference>
<dbReference type="InterPro" id="IPR047641">
    <property type="entry name" value="ABC_transpr_MalK/UgpC-like"/>
</dbReference>
<dbReference type="InterPro" id="IPR003593">
    <property type="entry name" value="AAA+_ATPase"/>
</dbReference>